<dbReference type="EC" id="2.1.1.163" evidence="6 7"/>
<dbReference type="InterPro" id="IPR023576">
    <property type="entry name" value="UbiE/COQ5_MeTrFase_CS"/>
</dbReference>
<evidence type="ECO:0000256" key="5">
    <source>
        <dbReference type="ARBA" id="ARBA00059758"/>
    </source>
</evidence>
<dbReference type="Gene3D" id="3.40.50.150">
    <property type="entry name" value="Vaccinia Virus protein VP39"/>
    <property type="match status" value="1"/>
</dbReference>
<protein>
    <recommendedName>
        <fullName evidence="6 7">Demethylmenaquinone methyltransferase</fullName>
        <ecNumber evidence="6 7">2.1.1.163</ecNumber>
    </recommendedName>
</protein>
<feature type="binding site" evidence="6">
    <location>
        <position position="79"/>
    </location>
    <ligand>
        <name>S-adenosyl-L-methionine</name>
        <dbReference type="ChEBI" id="CHEBI:59789"/>
    </ligand>
</feature>
<dbReference type="NCBIfam" id="TIGR02752">
    <property type="entry name" value="MenG_heptapren"/>
    <property type="match status" value="1"/>
</dbReference>
<comment type="pathway">
    <text evidence="6">Quinol/quinone metabolism; menaquinone biosynthesis; menaquinol from 1,4-dihydroxy-2-naphthoate: step 2/2.</text>
</comment>
<evidence type="ECO:0000256" key="6">
    <source>
        <dbReference type="HAMAP-Rule" id="MF_01813"/>
    </source>
</evidence>
<comment type="caution">
    <text evidence="8">The sequence shown here is derived from an EMBL/GenBank/DDBJ whole genome shotgun (WGS) entry which is preliminary data.</text>
</comment>
<dbReference type="Pfam" id="PF01209">
    <property type="entry name" value="Ubie_methyltran"/>
    <property type="match status" value="1"/>
</dbReference>
<dbReference type="InterPro" id="IPR014122">
    <property type="entry name" value="MenG_heptapren"/>
</dbReference>
<dbReference type="InterPro" id="IPR004033">
    <property type="entry name" value="UbiE/COQ5_MeTrFase"/>
</dbReference>
<keyword evidence="2 6" id="KW-0489">Methyltransferase</keyword>
<dbReference type="PROSITE" id="PS51608">
    <property type="entry name" value="SAM_MT_UBIE"/>
    <property type="match status" value="1"/>
</dbReference>
<dbReference type="PANTHER" id="PTHR43591:SF24">
    <property type="entry name" value="2-METHOXY-6-POLYPRENYL-1,4-BENZOQUINOL METHYLASE, MITOCHONDRIAL"/>
    <property type="match status" value="1"/>
</dbReference>
<dbReference type="GeneID" id="87597267"/>
<dbReference type="PROSITE" id="PS01184">
    <property type="entry name" value="UBIE_2"/>
    <property type="match status" value="1"/>
</dbReference>
<evidence type="ECO:0000256" key="7">
    <source>
        <dbReference type="NCBIfam" id="TIGR02752"/>
    </source>
</evidence>
<feature type="binding site" evidence="6">
    <location>
        <position position="58"/>
    </location>
    <ligand>
        <name>S-adenosyl-L-methionine</name>
        <dbReference type="ChEBI" id="CHEBI:59789"/>
    </ligand>
</feature>
<sequence length="245" mass="28068">MTETKEERVHQVFEKIYKRYDVMNSVISFQRHKAWRKDTMKRMNVQEGQSALDVCCGTADWAIALGKAVGPTGHVEGLDFSENMLSIGKKKIADERLDHVFLRHGNAMELPYADDTFDFVTIGFGLRNVPDYMQVLREMTRVTKPGGKVVCLETSQPTIPVFKQLYFFYFRHVMPLFGKMFAKSYDEYSWLQESTLSFPGRDRLAQMFKEVGLTDVQVKPYSGGAAAMHLGVKESFDEESRNVTC</sequence>
<evidence type="ECO:0000256" key="3">
    <source>
        <dbReference type="ARBA" id="ARBA00022679"/>
    </source>
</evidence>
<dbReference type="PROSITE" id="PS01183">
    <property type="entry name" value="UBIE_1"/>
    <property type="match status" value="1"/>
</dbReference>
<evidence type="ECO:0000313" key="8">
    <source>
        <dbReference type="EMBL" id="KOO39352.1"/>
    </source>
</evidence>
<feature type="binding site" evidence="6">
    <location>
        <begin position="106"/>
        <end position="107"/>
    </location>
    <ligand>
        <name>S-adenosyl-L-methionine</name>
        <dbReference type="ChEBI" id="CHEBI:59789"/>
    </ligand>
</feature>
<evidence type="ECO:0000256" key="2">
    <source>
        <dbReference type="ARBA" id="ARBA00022603"/>
    </source>
</evidence>
<reference evidence="8" key="1">
    <citation type="submission" date="2015-08" db="EMBL/GenBank/DDBJ databases">
        <title>Complete DNA Sequence of Pseudomonas syringae pv. actinidiae, the Causal Agent of Kiwifruit Canker Disease.</title>
        <authorList>
            <person name="Rikkerink E.H.A."/>
            <person name="Fineran P.C."/>
        </authorList>
    </citation>
    <scope>NUCLEOTIDE SEQUENCE</scope>
    <source>
        <strain evidence="8">DSM 13666</strain>
    </source>
</reference>
<keyword evidence="1 6" id="KW-0474">Menaquinone biosynthesis</keyword>
<dbReference type="SUPFAM" id="SSF53335">
    <property type="entry name" value="S-adenosyl-L-methionine-dependent methyltransferases"/>
    <property type="match status" value="1"/>
</dbReference>
<proteinExistence type="inferred from homology"/>
<organism evidence="8">
    <name type="scientific">Halalkalibacterium halodurans</name>
    <name type="common">Bacillus halodurans</name>
    <dbReference type="NCBI Taxonomy" id="86665"/>
    <lineage>
        <taxon>Bacteria</taxon>
        <taxon>Bacillati</taxon>
        <taxon>Bacillota</taxon>
        <taxon>Bacilli</taxon>
        <taxon>Bacillales</taxon>
        <taxon>Bacillaceae</taxon>
        <taxon>Halalkalibacterium (ex Joshi et al. 2022)</taxon>
    </lineage>
</organism>
<name>A0A0M0KL80_ALKHA</name>
<evidence type="ECO:0000256" key="4">
    <source>
        <dbReference type="ARBA" id="ARBA00022691"/>
    </source>
</evidence>
<dbReference type="AlphaFoldDB" id="A0A0M0KL80"/>
<dbReference type="RefSeq" id="WP_053431360.1">
    <property type="nucleotide sequence ID" value="NZ_CP040441.1"/>
</dbReference>
<dbReference type="NCBIfam" id="NF001244">
    <property type="entry name" value="PRK00216.1-5"/>
    <property type="match status" value="1"/>
</dbReference>
<dbReference type="NCBIfam" id="NF001243">
    <property type="entry name" value="PRK00216.1-4"/>
    <property type="match status" value="1"/>
</dbReference>
<comment type="similarity">
    <text evidence="6">Belongs to the class I-like SAM-binding methyltransferase superfamily. MenG/UbiE family.</text>
</comment>
<dbReference type="HAMAP" id="MF_01813">
    <property type="entry name" value="MenG_UbiE_methyltr"/>
    <property type="match status" value="1"/>
</dbReference>
<dbReference type="NCBIfam" id="TIGR01934">
    <property type="entry name" value="MenG_MenH_UbiE"/>
    <property type="match status" value="1"/>
</dbReference>
<comment type="catalytic activity">
    <reaction evidence="6">
        <text>a 2-demethylmenaquinol + S-adenosyl-L-methionine = a menaquinol + S-adenosyl-L-homocysteine + H(+)</text>
        <dbReference type="Rhea" id="RHEA:42640"/>
        <dbReference type="Rhea" id="RHEA-COMP:9539"/>
        <dbReference type="Rhea" id="RHEA-COMP:9563"/>
        <dbReference type="ChEBI" id="CHEBI:15378"/>
        <dbReference type="ChEBI" id="CHEBI:18151"/>
        <dbReference type="ChEBI" id="CHEBI:55437"/>
        <dbReference type="ChEBI" id="CHEBI:57856"/>
        <dbReference type="ChEBI" id="CHEBI:59789"/>
        <dbReference type="EC" id="2.1.1.163"/>
    </reaction>
</comment>
<dbReference type="GO" id="GO:0043770">
    <property type="term" value="F:demethylmenaquinone methyltransferase activity"/>
    <property type="evidence" value="ECO:0007669"/>
    <property type="project" value="UniProtKB-UniRule"/>
</dbReference>
<dbReference type="GO" id="GO:0032259">
    <property type="term" value="P:methylation"/>
    <property type="evidence" value="ECO:0007669"/>
    <property type="project" value="UniProtKB-KW"/>
</dbReference>
<comment type="caution">
    <text evidence="6">Lacks conserved residue(s) required for the propagation of feature annotation.</text>
</comment>
<dbReference type="PANTHER" id="PTHR43591">
    <property type="entry name" value="METHYLTRANSFERASE"/>
    <property type="match status" value="1"/>
</dbReference>
<dbReference type="CDD" id="cd02440">
    <property type="entry name" value="AdoMet_MTases"/>
    <property type="match status" value="1"/>
</dbReference>
<evidence type="ECO:0000256" key="1">
    <source>
        <dbReference type="ARBA" id="ARBA00022428"/>
    </source>
</evidence>
<dbReference type="InterPro" id="IPR029063">
    <property type="entry name" value="SAM-dependent_MTases_sf"/>
</dbReference>
<dbReference type="GO" id="GO:0009234">
    <property type="term" value="P:menaquinone biosynthetic process"/>
    <property type="evidence" value="ECO:0007669"/>
    <property type="project" value="UniProtKB-UniRule"/>
</dbReference>
<dbReference type="UniPathway" id="UPA00079">
    <property type="reaction ID" value="UER00169"/>
</dbReference>
<gene>
    <name evidence="6" type="primary">menG</name>
    <name evidence="8" type="ORF">AMD02_11245</name>
</gene>
<comment type="function">
    <text evidence="5 6">Methyltransferase required for the conversion of demethylmenaquinol (DMKH2) to menaquinol (MKH2).</text>
</comment>
<keyword evidence="3 6" id="KW-0808">Transferase</keyword>
<dbReference type="FunFam" id="3.40.50.150:FF:000086">
    <property type="entry name" value="Demethylmenaquinone methyltransferase"/>
    <property type="match status" value="1"/>
</dbReference>
<keyword evidence="8" id="KW-0830">Ubiquinone</keyword>
<keyword evidence="4 6" id="KW-0949">S-adenosyl-L-methionine</keyword>
<accession>A0A0M0KL80</accession>
<dbReference type="PATRIC" id="fig|136160.3.peg.2657"/>
<dbReference type="EMBL" id="LILD01000001">
    <property type="protein sequence ID" value="KOO39352.1"/>
    <property type="molecule type" value="Genomic_DNA"/>
</dbReference>